<dbReference type="AlphaFoldDB" id="A0A834X351"/>
<protein>
    <submittedName>
        <fullName evidence="5">Pentatricopeptide repeat-containing protein</fullName>
    </submittedName>
</protein>
<evidence type="ECO:0000256" key="2">
    <source>
        <dbReference type="ARBA" id="ARBA00022737"/>
    </source>
</evidence>
<evidence type="ECO:0000256" key="3">
    <source>
        <dbReference type="PROSITE-ProRule" id="PRU00708"/>
    </source>
</evidence>
<dbReference type="PANTHER" id="PTHR47939">
    <property type="entry name" value="MEMBRANE-ASSOCIATED SALT-INDUCIBLE PROTEIN-LIKE"/>
    <property type="match status" value="1"/>
</dbReference>
<evidence type="ECO:0000313" key="5">
    <source>
        <dbReference type="EMBL" id="KAF7837049.1"/>
    </source>
</evidence>
<dbReference type="PROSITE" id="PS51375">
    <property type="entry name" value="PPR"/>
    <property type="match status" value="5"/>
</dbReference>
<dbReference type="Pfam" id="PF13812">
    <property type="entry name" value="PPR_3"/>
    <property type="match status" value="1"/>
</dbReference>
<gene>
    <name evidence="5" type="ORF">G2W53_005531</name>
</gene>
<dbReference type="Proteomes" id="UP000634136">
    <property type="component" value="Unassembled WGS sequence"/>
</dbReference>
<dbReference type="Gene3D" id="1.25.40.10">
    <property type="entry name" value="Tetratricopeptide repeat domain"/>
    <property type="match status" value="3"/>
</dbReference>
<feature type="region of interest" description="Disordered" evidence="4">
    <location>
        <begin position="99"/>
        <end position="119"/>
    </location>
</feature>
<feature type="repeat" description="PPR" evidence="3">
    <location>
        <begin position="386"/>
        <end position="420"/>
    </location>
</feature>
<organism evidence="5 6">
    <name type="scientific">Senna tora</name>
    <dbReference type="NCBI Taxonomy" id="362788"/>
    <lineage>
        <taxon>Eukaryota</taxon>
        <taxon>Viridiplantae</taxon>
        <taxon>Streptophyta</taxon>
        <taxon>Embryophyta</taxon>
        <taxon>Tracheophyta</taxon>
        <taxon>Spermatophyta</taxon>
        <taxon>Magnoliopsida</taxon>
        <taxon>eudicotyledons</taxon>
        <taxon>Gunneridae</taxon>
        <taxon>Pentapetalae</taxon>
        <taxon>rosids</taxon>
        <taxon>fabids</taxon>
        <taxon>Fabales</taxon>
        <taxon>Fabaceae</taxon>
        <taxon>Caesalpinioideae</taxon>
        <taxon>Cassia clade</taxon>
        <taxon>Senna</taxon>
    </lineage>
</organism>
<reference evidence="5" key="1">
    <citation type="submission" date="2020-09" db="EMBL/GenBank/DDBJ databases">
        <title>Genome-Enabled Discovery of Anthraquinone Biosynthesis in Senna tora.</title>
        <authorList>
            <person name="Kang S.-H."/>
            <person name="Pandey R.P."/>
            <person name="Lee C.-M."/>
            <person name="Sim J.-S."/>
            <person name="Jeong J.-T."/>
            <person name="Choi B.-S."/>
            <person name="Jung M."/>
            <person name="Ginzburg D."/>
            <person name="Zhao K."/>
            <person name="Won S.Y."/>
            <person name="Oh T.-J."/>
            <person name="Yu Y."/>
            <person name="Kim N.-H."/>
            <person name="Lee O.R."/>
            <person name="Lee T.-H."/>
            <person name="Bashyal P."/>
            <person name="Kim T.-S."/>
            <person name="Lee W.-H."/>
            <person name="Kawkins C."/>
            <person name="Kim C.-K."/>
            <person name="Kim J.S."/>
            <person name="Ahn B.O."/>
            <person name="Rhee S.Y."/>
            <person name="Sohng J.K."/>
        </authorList>
    </citation>
    <scope>NUCLEOTIDE SEQUENCE</scope>
    <source>
        <tissue evidence="5">Leaf</tissue>
    </source>
</reference>
<accession>A0A834X351</accession>
<sequence length="589" mass="66965">MCFATRMWRWAFARQAFQHLNASRIQIRIPKVSVNTLQSPQSFVCLVPQISGLSMNQRFFSQNSVEPTHSESQIIDSTTEDSIHEVSMHSSACIDEYESANDASLDGGPPAESLEEDGGMEMDDSVSYFEQFGKERDERNWQMLEEVRSILQSSADESFESRLGSLDFHLNDEFVIKLIQTPHVLGENLIRFYRWTQKNYISYRYTTPVLESLALALCSGLKKKEIYSLWDIIMEINKQDNCAVNVEIFNKMIASFSKLGKGKAAFEAFGSLEEFSFKPNADTYYYTIEALCRRSFFDWAWTVSEEMVYTQRIPDADKVGKIISWFCKGINAKAAHAVYVAARENKQHPPKSSINFLIGQLCKDNETVKLALEMLDDIPEEVKKRAINPYSAVVQALCRIKDVDAAKQLILKMIADGPPPGNAVFNYVITGYSKVGEMGQALEMMKLMETRGLKPDVYTYTVVISGYINGGEMEQACNVLTEAKKKHSQLSPVSYHTLIRGYCKLEQYDKALELLAEMKEFGVRPTVDEYEKLIQSLCLKALDWQMAEKLQEEMKENGLYLKGITRALVRAVKEMEKEVLETEKGSLVA</sequence>
<evidence type="ECO:0000313" key="6">
    <source>
        <dbReference type="Proteomes" id="UP000634136"/>
    </source>
</evidence>
<evidence type="ECO:0000256" key="1">
    <source>
        <dbReference type="ARBA" id="ARBA00007626"/>
    </source>
</evidence>
<name>A0A834X351_9FABA</name>
<evidence type="ECO:0000256" key="4">
    <source>
        <dbReference type="SAM" id="MobiDB-lite"/>
    </source>
</evidence>
<dbReference type="InterPro" id="IPR011990">
    <property type="entry name" value="TPR-like_helical_dom_sf"/>
</dbReference>
<keyword evidence="2" id="KW-0677">Repeat</keyword>
<dbReference type="OrthoDB" id="185373at2759"/>
<proteinExistence type="inferred from homology"/>
<feature type="repeat" description="PPR" evidence="3">
    <location>
        <begin position="421"/>
        <end position="455"/>
    </location>
</feature>
<keyword evidence="6" id="KW-1185">Reference proteome</keyword>
<dbReference type="SUPFAM" id="SSF81901">
    <property type="entry name" value="HCP-like"/>
    <property type="match status" value="1"/>
</dbReference>
<feature type="repeat" description="PPR" evidence="3">
    <location>
        <begin position="245"/>
        <end position="279"/>
    </location>
</feature>
<comment type="caution">
    <text evidence="5">The sequence shown here is derived from an EMBL/GenBank/DDBJ whole genome shotgun (WGS) entry which is preliminary data.</text>
</comment>
<feature type="repeat" description="PPR" evidence="3">
    <location>
        <begin position="456"/>
        <end position="490"/>
    </location>
</feature>
<dbReference type="Pfam" id="PF13041">
    <property type="entry name" value="PPR_2"/>
    <property type="match status" value="2"/>
</dbReference>
<dbReference type="Pfam" id="PF01535">
    <property type="entry name" value="PPR"/>
    <property type="match status" value="1"/>
</dbReference>
<dbReference type="NCBIfam" id="TIGR00756">
    <property type="entry name" value="PPR"/>
    <property type="match status" value="3"/>
</dbReference>
<dbReference type="PANTHER" id="PTHR47939:SF10">
    <property type="entry name" value="PENTACOTRIPEPTIDE-REPEAT REGION OF PRORP DOMAIN-CONTAINING PROTEIN"/>
    <property type="match status" value="1"/>
</dbReference>
<dbReference type="InterPro" id="IPR002885">
    <property type="entry name" value="PPR_rpt"/>
</dbReference>
<comment type="similarity">
    <text evidence="1">Belongs to the PPR family. P subfamily.</text>
</comment>
<dbReference type="EMBL" id="JAAIUW010000003">
    <property type="protein sequence ID" value="KAF7837049.1"/>
    <property type="molecule type" value="Genomic_DNA"/>
</dbReference>
<feature type="repeat" description="PPR" evidence="3">
    <location>
        <begin position="491"/>
        <end position="525"/>
    </location>
</feature>
<dbReference type="InterPro" id="IPR050667">
    <property type="entry name" value="PPR-containing_protein"/>
</dbReference>